<comment type="similarity">
    <text evidence="1">Belongs to the WD repeat MET30/SCONB/SCON-2 family.</text>
</comment>
<dbReference type="AlphaFoldDB" id="A0A4S8YX09"/>
<dbReference type="PROSITE" id="PS00678">
    <property type="entry name" value="WD_REPEATS_1"/>
    <property type="match status" value="3"/>
</dbReference>
<dbReference type="EMBL" id="QZAN01000125">
    <property type="protein sequence ID" value="THW57196.1"/>
    <property type="molecule type" value="Genomic_DNA"/>
</dbReference>
<feature type="compositionally biased region" description="Polar residues" evidence="5">
    <location>
        <begin position="120"/>
        <end position="138"/>
    </location>
</feature>
<dbReference type="InterPro" id="IPR036322">
    <property type="entry name" value="WD40_repeat_dom_sf"/>
</dbReference>
<keyword evidence="3" id="KW-0677">Repeat</keyword>
<evidence type="ECO:0000256" key="2">
    <source>
        <dbReference type="ARBA" id="ARBA00022574"/>
    </source>
</evidence>
<evidence type="ECO:0000256" key="1">
    <source>
        <dbReference type="ARBA" id="ARBA00007968"/>
    </source>
</evidence>
<dbReference type="PRINTS" id="PR00320">
    <property type="entry name" value="GPROTEINBRPT"/>
</dbReference>
<dbReference type="CDD" id="cd00200">
    <property type="entry name" value="WD40"/>
    <property type="match status" value="1"/>
</dbReference>
<dbReference type="InterPro" id="IPR036047">
    <property type="entry name" value="F-box-like_dom_sf"/>
</dbReference>
<feature type="compositionally biased region" description="Polar residues" evidence="5">
    <location>
        <begin position="283"/>
        <end position="298"/>
    </location>
</feature>
<feature type="repeat" description="WD" evidence="4">
    <location>
        <begin position="662"/>
        <end position="701"/>
    </location>
</feature>
<dbReference type="Pfam" id="PF12937">
    <property type="entry name" value="F-box-like"/>
    <property type="match status" value="1"/>
</dbReference>
<dbReference type="PANTHER" id="PTHR22847:SF745">
    <property type="entry name" value="F-BOX_WD REPEAT-CONTAINING PROTEIN 7"/>
    <property type="match status" value="1"/>
</dbReference>
<dbReference type="PROSITE" id="PS50181">
    <property type="entry name" value="FBOX"/>
    <property type="match status" value="1"/>
</dbReference>
<protein>
    <submittedName>
        <fullName evidence="7">WD40 repeat-like protein</fullName>
    </submittedName>
</protein>
<dbReference type="InterPro" id="IPR020472">
    <property type="entry name" value="WD40_PAC1"/>
</dbReference>
<dbReference type="Gene3D" id="2.130.10.10">
    <property type="entry name" value="YVTN repeat-like/Quinoprotein amine dehydrogenase"/>
    <property type="match status" value="2"/>
</dbReference>
<reference evidence="7 8" key="1">
    <citation type="submission" date="2018-10" db="EMBL/GenBank/DDBJ databases">
        <title>Fifty Aureobasidium pullulans genomes reveal a recombining polyextremotolerant generalist.</title>
        <authorList>
            <person name="Gostincar C."/>
            <person name="Turk M."/>
            <person name="Zajc J."/>
            <person name="Gunde-Cimerman N."/>
        </authorList>
    </citation>
    <scope>NUCLEOTIDE SEQUENCE [LARGE SCALE GENOMIC DNA]</scope>
    <source>
        <strain evidence="7 8">EXF-10751</strain>
    </source>
</reference>
<accession>A0A4S8YX09</accession>
<evidence type="ECO:0000256" key="4">
    <source>
        <dbReference type="PROSITE-ProRule" id="PRU00221"/>
    </source>
</evidence>
<evidence type="ECO:0000256" key="5">
    <source>
        <dbReference type="SAM" id="MobiDB-lite"/>
    </source>
</evidence>
<dbReference type="SUPFAM" id="SSF50978">
    <property type="entry name" value="WD40 repeat-like"/>
    <property type="match status" value="1"/>
</dbReference>
<comment type="caution">
    <text evidence="7">The sequence shown here is derived from an EMBL/GenBank/DDBJ whole genome shotgun (WGS) entry which is preliminary data.</text>
</comment>
<evidence type="ECO:0000313" key="7">
    <source>
        <dbReference type="EMBL" id="THW57196.1"/>
    </source>
</evidence>
<dbReference type="PROSITE" id="PS50082">
    <property type="entry name" value="WD_REPEATS_2"/>
    <property type="match status" value="5"/>
</dbReference>
<evidence type="ECO:0000256" key="3">
    <source>
        <dbReference type="ARBA" id="ARBA00022737"/>
    </source>
</evidence>
<dbReference type="Gene3D" id="1.20.1280.50">
    <property type="match status" value="1"/>
</dbReference>
<dbReference type="Proteomes" id="UP000310421">
    <property type="component" value="Unassembled WGS sequence"/>
</dbReference>
<evidence type="ECO:0000313" key="8">
    <source>
        <dbReference type="Proteomes" id="UP000310421"/>
    </source>
</evidence>
<feature type="region of interest" description="Disordered" evidence="5">
    <location>
        <begin position="1"/>
        <end position="32"/>
    </location>
</feature>
<dbReference type="SMART" id="SM00320">
    <property type="entry name" value="WD40"/>
    <property type="match status" value="6"/>
</dbReference>
<gene>
    <name evidence="7" type="ORF">D6D20_08135</name>
</gene>
<dbReference type="PROSITE" id="PS50294">
    <property type="entry name" value="WD_REPEATS_REGION"/>
    <property type="match status" value="3"/>
</dbReference>
<dbReference type="InterPro" id="IPR015943">
    <property type="entry name" value="WD40/YVTN_repeat-like_dom_sf"/>
</dbReference>
<feature type="repeat" description="WD" evidence="4">
    <location>
        <begin position="744"/>
        <end position="785"/>
    </location>
</feature>
<feature type="repeat" description="WD" evidence="4">
    <location>
        <begin position="622"/>
        <end position="661"/>
    </location>
</feature>
<feature type="compositionally biased region" description="Low complexity" evidence="5">
    <location>
        <begin position="92"/>
        <end position="119"/>
    </location>
</feature>
<feature type="compositionally biased region" description="Basic residues" evidence="5">
    <location>
        <begin position="219"/>
        <end position="231"/>
    </location>
</feature>
<feature type="domain" description="F-box" evidence="6">
    <location>
        <begin position="394"/>
        <end position="440"/>
    </location>
</feature>
<dbReference type="InterPro" id="IPR001680">
    <property type="entry name" value="WD40_rpt"/>
</dbReference>
<sequence length="842" mass="92968">MAVQARSGVKRDGQSGQAEVRGEDGAGGRSSFATKCETSKVTLRFVELGIGNDDGRSGRAAAGLCGLHQATMSNYDLTHVHDLHHKYYSSSQASSGAESSSSSTFSSSSTRPHTSQVSSTTTLTPSIQSQHSLSRPSTQPIPIPQQYQPYEQSVEADQRREAEMFREVEWRSSPKLEQQRERDMSLKRASSAEPSQGTNTKTKQQKENGIFRKTSQKYTKLRSHFHGRGRRNSGDLMEGVEGSASIPEHAASSGPYHSGIQRCLNPTNRLIQSLKTPRHDTPQPANAPSPTLQTSSTMPALHYNPDQHFMHLYMSESSAGEAARRAASASNAASYASNSRQFIPQYQATRDLHRSRIGSIPGASDSGADLASNADMDVEMSDIAEVALPVNKCSDPVEALPTEIVALILSHLDSDSLKASQRVAKSWARIAKDPLIWRAQYLQQYEKQTYVSPAPIQIGGIGTGIPNQPMQHWELMHDARRRIDKNWTRGDQGGKGIYLAGHTDSVYCVQFDEQKIITGSRDRTIRVWDINTYKCLKVIGGPSVRPSPGPKVLRTVEYPKFHHAESSVNGTAYGNSIYHVPSDFHSASILCLQYDHEILVTGSSDNDLLVWDVKTYEPIRRLKQHTGGVLDVAFDEKHIVSCSKDCTIIVWDRKTLEPIRTLTGHRGPVNAVQLRGNLLVSASGDGVARLWDLNKMQCVREFPQKERGLAAVEFSDDAKFVLAGGNDHVTYKFDVATGAEVKQFTGHTQLVRSLFLDTQNRRVVSGSYDLDLRVYDYDTGALLGRFNEWTTSWMLAAKCDYRRIVSTSQDGRILMIDFGRDATTGQVMPGVELLRGVAPLSL</sequence>
<dbReference type="SUPFAM" id="SSF81383">
    <property type="entry name" value="F-box domain"/>
    <property type="match status" value="1"/>
</dbReference>
<feature type="repeat" description="WD" evidence="4">
    <location>
        <begin position="499"/>
        <end position="538"/>
    </location>
</feature>
<feature type="region of interest" description="Disordered" evidence="5">
    <location>
        <begin position="92"/>
        <end position="262"/>
    </location>
</feature>
<feature type="compositionally biased region" description="Polar residues" evidence="5">
    <location>
        <begin position="192"/>
        <end position="202"/>
    </location>
</feature>
<name>A0A4S8YX09_AURPU</name>
<dbReference type="SMART" id="SM00256">
    <property type="entry name" value="FBOX"/>
    <property type="match status" value="1"/>
</dbReference>
<dbReference type="PANTHER" id="PTHR22847">
    <property type="entry name" value="WD40 REPEAT PROTEIN"/>
    <property type="match status" value="1"/>
</dbReference>
<dbReference type="InterPro" id="IPR019775">
    <property type="entry name" value="WD40_repeat_CS"/>
</dbReference>
<dbReference type="Pfam" id="PF00400">
    <property type="entry name" value="WD40"/>
    <property type="match status" value="5"/>
</dbReference>
<evidence type="ECO:0000259" key="6">
    <source>
        <dbReference type="PROSITE" id="PS50181"/>
    </source>
</evidence>
<feature type="repeat" description="WD" evidence="4">
    <location>
        <begin position="582"/>
        <end position="621"/>
    </location>
</feature>
<keyword evidence="2 4" id="KW-0853">WD repeat</keyword>
<proteinExistence type="inferred from homology"/>
<dbReference type="InterPro" id="IPR001810">
    <property type="entry name" value="F-box_dom"/>
</dbReference>
<feature type="region of interest" description="Disordered" evidence="5">
    <location>
        <begin position="275"/>
        <end position="298"/>
    </location>
</feature>
<organism evidence="7 8">
    <name type="scientific">Aureobasidium pullulans</name>
    <name type="common">Black yeast</name>
    <name type="synonym">Pullularia pullulans</name>
    <dbReference type="NCBI Taxonomy" id="5580"/>
    <lineage>
        <taxon>Eukaryota</taxon>
        <taxon>Fungi</taxon>
        <taxon>Dikarya</taxon>
        <taxon>Ascomycota</taxon>
        <taxon>Pezizomycotina</taxon>
        <taxon>Dothideomycetes</taxon>
        <taxon>Dothideomycetidae</taxon>
        <taxon>Dothideales</taxon>
        <taxon>Saccotheciaceae</taxon>
        <taxon>Aureobasidium</taxon>
    </lineage>
</organism>
<feature type="compositionally biased region" description="Basic and acidic residues" evidence="5">
    <location>
        <begin position="156"/>
        <end position="186"/>
    </location>
</feature>